<feature type="region of interest" description="Disordered" evidence="5">
    <location>
        <begin position="1"/>
        <end position="39"/>
    </location>
</feature>
<accession>A0A6P6SX85</accession>
<dbReference type="GeneID" id="113695502"/>
<dbReference type="OrthoDB" id="1936656at2759"/>
<feature type="compositionally biased region" description="Acidic residues" evidence="5">
    <location>
        <begin position="160"/>
        <end position="169"/>
    </location>
</feature>
<evidence type="ECO:0000256" key="1">
    <source>
        <dbReference type="ARBA" id="ARBA00004123"/>
    </source>
</evidence>
<feature type="compositionally biased region" description="Polar residues" evidence="5">
    <location>
        <begin position="18"/>
        <end position="31"/>
    </location>
</feature>
<proteinExistence type="inferred from homology"/>
<comment type="similarity">
    <text evidence="2 4">Belongs to the Ninja family.</text>
</comment>
<dbReference type="GO" id="GO:0009867">
    <property type="term" value="P:jasmonic acid mediated signaling pathway"/>
    <property type="evidence" value="ECO:0007669"/>
    <property type="project" value="TreeGrafter"/>
</dbReference>
<reference evidence="7" key="1">
    <citation type="journal article" date="2025" name="Foods">
        <title>Unveiling the Microbial Signatures of Arabica Coffee Cherries: Insights into Ripeness Specific Diversity, Functional Traits, and Implications for Quality and Safety.</title>
        <authorList>
            <consortium name="RefSeq"/>
            <person name="Tenea G.N."/>
            <person name="Cifuentes V."/>
            <person name="Reyes P."/>
            <person name="Cevallos-Vallejos M."/>
        </authorList>
    </citation>
    <scope>NUCLEOTIDE SEQUENCE [LARGE SCALE GENOMIC DNA]</scope>
</reference>
<comment type="function">
    <text evidence="4">Acts as a negative regulator of abscisic acid (ABA) response.</text>
</comment>
<feature type="compositionally biased region" description="Basic and acidic residues" evidence="5">
    <location>
        <begin position="105"/>
        <end position="121"/>
    </location>
</feature>
<evidence type="ECO:0000313" key="8">
    <source>
        <dbReference type="RefSeq" id="XP_027070427.1"/>
    </source>
</evidence>
<dbReference type="GO" id="GO:0045892">
    <property type="term" value="P:negative regulation of DNA-templated transcription"/>
    <property type="evidence" value="ECO:0007669"/>
    <property type="project" value="TreeGrafter"/>
</dbReference>
<evidence type="ECO:0000256" key="4">
    <source>
        <dbReference type="RuleBase" id="RU369029"/>
    </source>
</evidence>
<comment type="subcellular location">
    <subcellularLocation>
        <location evidence="1 4">Nucleus</location>
    </subcellularLocation>
</comment>
<dbReference type="RefSeq" id="XP_027070428.1">
    <property type="nucleotide sequence ID" value="XM_027214627.1"/>
</dbReference>
<feature type="region of interest" description="Disordered" evidence="5">
    <location>
        <begin position="370"/>
        <end position="406"/>
    </location>
</feature>
<dbReference type="GO" id="GO:0005634">
    <property type="term" value="C:nucleus"/>
    <property type="evidence" value="ECO:0007669"/>
    <property type="project" value="UniProtKB-SubCell"/>
</dbReference>
<dbReference type="InterPro" id="IPR032308">
    <property type="entry name" value="TDBD"/>
</dbReference>
<dbReference type="PANTHER" id="PTHR31413">
    <property type="entry name" value="AFP HOMOLOG 2"/>
    <property type="match status" value="1"/>
</dbReference>
<name>A0A6P6SX85_COFAR</name>
<gene>
    <name evidence="8 9" type="primary">LOC113695502</name>
</gene>
<feature type="compositionally biased region" description="Basic and acidic residues" evidence="5">
    <location>
        <begin position="379"/>
        <end position="398"/>
    </location>
</feature>
<evidence type="ECO:0000256" key="3">
    <source>
        <dbReference type="ARBA" id="ARBA00023242"/>
    </source>
</evidence>
<dbReference type="PANTHER" id="PTHR31413:SF12">
    <property type="entry name" value="AFP HOMOLOG 2"/>
    <property type="match status" value="1"/>
</dbReference>
<dbReference type="Proteomes" id="UP001652660">
    <property type="component" value="Chromosome 6e"/>
</dbReference>
<feature type="region of interest" description="Disordered" evidence="5">
    <location>
        <begin position="105"/>
        <end position="178"/>
    </location>
</feature>
<organism evidence="7 8">
    <name type="scientific">Coffea arabica</name>
    <name type="common">Arabian coffee</name>
    <dbReference type="NCBI Taxonomy" id="13443"/>
    <lineage>
        <taxon>Eukaryota</taxon>
        <taxon>Viridiplantae</taxon>
        <taxon>Streptophyta</taxon>
        <taxon>Embryophyta</taxon>
        <taxon>Tracheophyta</taxon>
        <taxon>Spermatophyta</taxon>
        <taxon>Magnoliopsida</taxon>
        <taxon>eudicotyledons</taxon>
        <taxon>Gunneridae</taxon>
        <taxon>Pentapetalae</taxon>
        <taxon>asterids</taxon>
        <taxon>lamiids</taxon>
        <taxon>Gentianales</taxon>
        <taxon>Rubiaceae</taxon>
        <taxon>Ixoroideae</taxon>
        <taxon>Gardenieae complex</taxon>
        <taxon>Bertiereae - Coffeeae clade</taxon>
        <taxon>Coffeeae</taxon>
        <taxon>Coffea</taxon>
    </lineage>
</organism>
<feature type="domain" description="Tify" evidence="6">
    <location>
        <begin position="455"/>
        <end position="481"/>
    </location>
</feature>
<feature type="compositionally biased region" description="Basic and acidic residues" evidence="5">
    <location>
        <begin position="131"/>
        <end position="145"/>
    </location>
</feature>
<evidence type="ECO:0000259" key="6">
    <source>
        <dbReference type="Pfam" id="PF16135"/>
    </source>
</evidence>
<evidence type="ECO:0000256" key="5">
    <source>
        <dbReference type="SAM" id="MobiDB-lite"/>
    </source>
</evidence>
<evidence type="ECO:0000256" key="2">
    <source>
        <dbReference type="ARBA" id="ARBA00006081"/>
    </source>
</evidence>
<feature type="compositionally biased region" description="Polar residues" evidence="5">
    <location>
        <begin position="489"/>
        <end position="500"/>
    </location>
</feature>
<feature type="compositionally biased region" description="Polar residues" evidence="5">
    <location>
        <begin position="149"/>
        <end position="159"/>
    </location>
</feature>
<dbReference type="Pfam" id="PF16135">
    <property type="entry name" value="TDBD"/>
    <property type="match status" value="1"/>
</dbReference>
<reference evidence="8 9" key="2">
    <citation type="submission" date="2025-04" db="UniProtKB">
        <authorList>
            <consortium name="RefSeq"/>
        </authorList>
    </citation>
    <scope>IDENTIFICATION</scope>
    <source>
        <tissue evidence="8 9">Leaves</tissue>
    </source>
</reference>
<keyword evidence="7" id="KW-1185">Reference proteome</keyword>
<dbReference type="AlphaFoldDB" id="A0A6P6SX85"/>
<dbReference type="RefSeq" id="XP_027070427.1">
    <property type="nucleotide sequence ID" value="XM_027214626.1"/>
</dbReference>
<evidence type="ECO:0000313" key="7">
    <source>
        <dbReference type="Proteomes" id="UP001652660"/>
    </source>
</evidence>
<feature type="region of interest" description="Disordered" evidence="5">
    <location>
        <begin position="477"/>
        <end position="500"/>
    </location>
</feature>
<protein>
    <recommendedName>
        <fullName evidence="4">Ninja-family protein</fullName>
    </recommendedName>
    <alternativeName>
        <fullName evidence="4">ABI-binding protein</fullName>
    </alternativeName>
</protein>
<dbReference type="InterPro" id="IPR031307">
    <property type="entry name" value="Ninja_fam"/>
</dbReference>
<sequence length="500" mass="53984">MEDDNGLDLSLSLPCGGDSNTSKGKIGTSSENRSDISDRDTKLINEFKQFLDGGNMQIVSGMVSQGIDSAKPEIFFSNLSNTPADVDTSKNINSGVFWAVNDRPTEGEENRTDIREKRKNVFGETSKPKKHEKETDGSDLQDKARVSYISINTDDGSTAENEDVADSEAEASTSRQHMLHQDDLAKRYAGTALSEGRKDFHGISESNVGELPGQKRFIITSEREFKVGNMPQSVQFPVQSGNIVSMSQPLPAKDSKPDGVASRQLPNMMQVMAATISDRTGGQPVLPANAPLVVSYSSVPLPALDKDNSRPVVSHLQIHPSFVNRVSTHSDKHMDNLKISQVVPQKMPESKQHDGKGLYYAMGNGKLLAEGGASTQTEDDTKGSKGSIRPKDRPEPPRTEAFPSEYPTIKPGIAAELKFGGCGSYPNLPWVSTTAPGPNGRTISGVTYRYSPTQIKIVCACHGLHMSPEEFVRHATEEPAKPVTGTGVLPTSNPATSAQS</sequence>
<evidence type="ECO:0000313" key="9">
    <source>
        <dbReference type="RefSeq" id="XP_027070428.1"/>
    </source>
</evidence>
<keyword evidence="3 4" id="KW-0539">Nucleus</keyword>